<evidence type="ECO:0000313" key="1">
    <source>
        <dbReference type="EMBL" id="MCQ9122149.1"/>
    </source>
</evidence>
<gene>
    <name evidence="1" type="ORF">MUU45_002351</name>
</gene>
<accession>A0AAW5LFL3</accession>
<organism evidence="1 2">
    <name type="scientific">Rodentibacter pneumotropicus</name>
    <dbReference type="NCBI Taxonomy" id="758"/>
    <lineage>
        <taxon>Bacteria</taxon>
        <taxon>Pseudomonadati</taxon>
        <taxon>Pseudomonadota</taxon>
        <taxon>Gammaproteobacteria</taxon>
        <taxon>Pasteurellales</taxon>
        <taxon>Pasteurellaceae</taxon>
        <taxon>Rodentibacter</taxon>
    </lineage>
</organism>
<dbReference type="SUPFAM" id="SSF53254">
    <property type="entry name" value="Phosphoglycerate mutase-like"/>
    <property type="match status" value="1"/>
</dbReference>
<protein>
    <submittedName>
        <fullName evidence="1">Histidine phosphatase family protein</fullName>
    </submittedName>
</protein>
<dbReference type="AlphaFoldDB" id="A0AAW5LFL3"/>
<sequence>MMNDKQRIILIRHCTPEIPDIRCSAKQAQHYLAEYDRTENIRLSEITLFNSQEVLNDIRMCECIYSSPLPRARITANALFNSANITFCEALKEFNLNIANIPFIALSVKYWFVISRLLWFVGLNRAEKTRVQEKSRVKDFMRRLLAEQRCAIVAHGFVIREIKNTLLKQGFSCIFFEKQGCFSVTILESKGD</sequence>
<comment type="caution">
    <text evidence="1">The sequence shown here is derived from an EMBL/GenBank/DDBJ whole genome shotgun (WGS) entry which is preliminary data.</text>
</comment>
<name>A0AAW5LFL3_9PAST</name>
<evidence type="ECO:0000313" key="2">
    <source>
        <dbReference type="Proteomes" id="UP001206350"/>
    </source>
</evidence>
<proteinExistence type="predicted"/>
<dbReference type="Proteomes" id="UP001206350">
    <property type="component" value="Unassembled WGS sequence"/>
</dbReference>
<dbReference type="EMBL" id="JALJCU010000028">
    <property type="protein sequence ID" value="MCQ9122149.1"/>
    <property type="molecule type" value="Genomic_DNA"/>
</dbReference>
<keyword evidence="2" id="KW-1185">Reference proteome</keyword>
<reference evidence="1 2" key="1">
    <citation type="journal article" date="2022" name="Microbiol. Spectr.">
        <title>Microbiota of the Pregnant Mouse: Characterization of the Bacterial Communities in the Oral Cavity, Lung, Intestine, and Vagina through Culture and DNA Sequencing.</title>
        <authorList>
            <person name="Greenberg J.M."/>
            <person name="Romero R."/>
            <person name="Winters A.D."/>
            <person name="Galaz J."/>
            <person name="Garcia-Flores V."/>
            <person name="Arenas-Hernandez M."/>
            <person name="Panzer J."/>
            <person name="Shaffer Z."/>
            <person name="Kracht D.J."/>
            <person name="Gomez-Lopez N."/>
            <person name="Theis K.R."/>
        </authorList>
    </citation>
    <scope>NUCLEOTIDE SEQUENCE [LARGE SCALE GENOMIC DNA]</scope>
    <source>
        <strain evidence="1 2">MAC-C1-H1</strain>
    </source>
</reference>
<dbReference type="Gene3D" id="3.40.50.1240">
    <property type="entry name" value="Phosphoglycerate mutase-like"/>
    <property type="match status" value="1"/>
</dbReference>
<dbReference type="RefSeq" id="WP_026215369.1">
    <property type="nucleotide sequence ID" value="NZ_JALJCU010000028.1"/>
</dbReference>
<dbReference type="InterPro" id="IPR013078">
    <property type="entry name" value="His_Pase_superF_clade-1"/>
</dbReference>
<dbReference type="InterPro" id="IPR029033">
    <property type="entry name" value="His_PPase_superfam"/>
</dbReference>
<dbReference type="Pfam" id="PF00300">
    <property type="entry name" value="His_Phos_1"/>
    <property type="match status" value="1"/>
</dbReference>